<feature type="chain" id="PRO_5004484060" evidence="2">
    <location>
        <begin position="19"/>
        <end position="412"/>
    </location>
</feature>
<organism evidence="3">
    <name type="scientific">Entamoeba invadens</name>
    <dbReference type="NCBI Taxonomy" id="33085"/>
    <lineage>
        <taxon>Eukaryota</taxon>
        <taxon>Amoebozoa</taxon>
        <taxon>Evosea</taxon>
        <taxon>Archamoebae</taxon>
        <taxon>Mastigamoebida</taxon>
        <taxon>Entamoebidae</taxon>
        <taxon>Entamoeba</taxon>
    </lineage>
</organism>
<evidence type="ECO:0000256" key="2">
    <source>
        <dbReference type="SAM" id="SignalP"/>
    </source>
</evidence>
<dbReference type="AlphaFoldDB" id="S0B097"/>
<feature type="signal peptide" evidence="2">
    <location>
        <begin position="1"/>
        <end position="18"/>
    </location>
</feature>
<reference evidence="3" key="1">
    <citation type="submission" date="2012-06" db="EMBL/GenBank/DDBJ databases">
        <title>Short 5' UTR of Entamoeba genes.</title>
        <authorList>
            <person name="Hiranuka K."/>
            <person name="Kumagai M."/>
            <person name="Wakaguri H."/>
            <person name="Suzuki Y."/>
            <person name="Sugano S."/>
            <person name="Watanabe J."/>
            <person name="Makioka A."/>
        </authorList>
    </citation>
    <scope>NUCLEOTIDE SEQUENCE</scope>
    <source>
        <strain evidence="3">IP1</strain>
    </source>
</reference>
<evidence type="ECO:0000313" key="3">
    <source>
        <dbReference type="EMBL" id="BAN41190.1"/>
    </source>
</evidence>
<feature type="coiled-coil region" evidence="1">
    <location>
        <begin position="292"/>
        <end position="362"/>
    </location>
</feature>
<dbReference type="EMBL" id="AK422732">
    <property type="protein sequence ID" value="BAN41190.1"/>
    <property type="molecule type" value="mRNA"/>
</dbReference>
<dbReference type="VEuPathDB" id="AmoebaDB:EIN_054950"/>
<proteinExistence type="evidence at transcript level"/>
<accession>S0B097</accession>
<keyword evidence="1" id="KW-0175">Coiled coil</keyword>
<evidence type="ECO:0000256" key="1">
    <source>
        <dbReference type="SAM" id="Coils"/>
    </source>
</evidence>
<sequence length="412" mass="47344">MITILLLLSVVSSQPVNGMPELPTPHPMMSQITPEIQMPNMQIAPPSPLPVEKISIDFKDEYLPTVGTLLLSTASLACRQLDTQYLSALDGEKQLYARIEEISKKEKTAKPDELIELRKQVDDMNLSMLKLKKQRIGMSEELGDILRTLGKNESTQLVNDLDLKKKVELYKNVMDFLASEKKKRKAEDKAIFDLDMKETMNKALQTVQVEKEVAEEQKKVFYATVNEFKARVMLLTEALTGFDHQLSVLASKSPLKYQVLEIAKREEERCKIEIIKIRSLLKKARKEKKGVIKTRKNGIQKARDELKELHKDLKDLKQKKIVKGKIAEFEADMKNVKKNCELNSILKEIKTIETKMSEEMNQRVVKGNQLAKQAETKYEKEAPLLCKMGNVRGFKLFKRLERLENRVSSFHN</sequence>
<keyword evidence="2" id="KW-0732">Signal</keyword>
<protein>
    <submittedName>
        <fullName evidence="3">Uncharacterized protein</fullName>
    </submittedName>
</protein>
<name>S0B097_ENTIV</name>